<gene>
    <name evidence="1" type="ORF">HJG63_009910</name>
</gene>
<evidence type="ECO:0000313" key="1">
    <source>
        <dbReference type="EMBL" id="KAF6395347.1"/>
    </source>
</evidence>
<reference evidence="1 2" key="1">
    <citation type="journal article" date="2020" name="Nature">
        <title>Six reference-quality genomes reveal evolution of bat adaptations.</title>
        <authorList>
            <person name="Jebb D."/>
            <person name="Huang Z."/>
            <person name="Pippel M."/>
            <person name="Hughes G.M."/>
            <person name="Lavrichenko K."/>
            <person name="Devanna P."/>
            <person name="Winkler S."/>
            <person name="Jermiin L.S."/>
            <person name="Skirmuntt E.C."/>
            <person name="Katzourakis A."/>
            <person name="Burkitt-Gray L."/>
            <person name="Ray D.A."/>
            <person name="Sullivan K.A.M."/>
            <person name="Roscito J.G."/>
            <person name="Kirilenko B.M."/>
            <person name="Davalos L.M."/>
            <person name="Corthals A.P."/>
            <person name="Power M.L."/>
            <person name="Jones G."/>
            <person name="Ransome R.D."/>
            <person name="Dechmann D.K.N."/>
            <person name="Locatelli A.G."/>
            <person name="Puechmaille S.J."/>
            <person name="Fedrigo O."/>
            <person name="Jarvis E.D."/>
            <person name="Hiller M."/>
            <person name="Vernes S.C."/>
            <person name="Myers E.W."/>
            <person name="Teeling E.C."/>
        </authorList>
    </citation>
    <scope>NUCLEOTIDE SEQUENCE [LARGE SCALE GENOMIC DNA]</scope>
    <source>
        <strain evidence="1">MRouAeg1</strain>
        <tissue evidence="1">Muscle</tissue>
    </source>
</reference>
<sequence length="135" mass="15316">MRGGSTRDPAFCLFPQPVPPKYMYLPWPISKLQLLIDQFPRFAWETGPAFHLAIVRPPSSGRNSELQGSASPLSCWPCWSRGETNAEDEMNPAKPIQDSISELDLNMANSLLKKNGMHFLGWKYIPHCSSELRRK</sequence>
<comment type="caution">
    <text evidence="1">The sequence shown here is derived from an EMBL/GenBank/DDBJ whole genome shotgun (WGS) entry which is preliminary data.</text>
</comment>
<name>A0A7J8B953_ROUAE</name>
<keyword evidence="2" id="KW-1185">Reference proteome</keyword>
<evidence type="ECO:0000313" key="2">
    <source>
        <dbReference type="Proteomes" id="UP000593571"/>
    </source>
</evidence>
<organism evidence="1 2">
    <name type="scientific">Rousettus aegyptiacus</name>
    <name type="common">Egyptian fruit bat</name>
    <name type="synonym">Pteropus aegyptiacus</name>
    <dbReference type="NCBI Taxonomy" id="9407"/>
    <lineage>
        <taxon>Eukaryota</taxon>
        <taxon>Metazoa</taxon>
        <taxon>Chordata</taxon>
        <taxon>Craniata</taxon>
        <taxon>Vertebrata</taxon>
        <taxon>Euteleostomi</taxon>
        <taxon>Mammalia</taxon>
        <taxon>Eutheria</taxon>
        <taxon>Laurasiatheria</taxon>
        <taxon>Chiroptera</taxon>
        <taxon>Yinpterochiroptera</taxon>
        <taxon>Pteropodoidea</taxon>
        <taxon>Pteropodidae</taxon>
        <taxon>Rousettinae</taxon>
        <taxon>Rousettus</taxon>
    </lineage>
</organism>
<dbReference type="Proteomes" id="UP000593571">
    <property type="component" value="Unassembled WGS sequence"/>
</dbReference>
<protein>
    <submittedName>
        <fullName evidence="1">Uncharacterized protein</fullName>
    </submittedName>
</protein>
<dbReference type="EMBL" id="JACASE010000018">
    <property type="protein sequence ID" value="KAF6395347.1"/>
    <property type="molecule type" value="Genomic_DNA"/>
</dbReference>
<dbReference type="AlphaFoldDB" id="A0A7J8B953"/>
<accession>A0A7J8B953</accession>
<proteinExistence type="predicted"/>